<gene>
    <name evidence="11 13" type="primary">hisF</name>
    <name evidence="13" type="ORF">ESZ91_06300</name>
</gene>
<evidence type="ECO:0000256" key="6">
    <source>
        <dbReference type="ARBA" id="ARBA00022605"/>
    </source>
</evidence>
<accession>A0A4Q2KBM8</accession>
<evidence type="ECO:0000256" key="2">
    <source>
        <dbReference type="ARBA" id="ARBA00005091"/>
    </source>
</evidence>
<evidence type="ECO:0000256" key="3">
    <source>
        <dbReference type="ARBA" id="ARBA00009667"/>
    </source>
</evidence>
<dbReference type="AlphaFoldDB" id="A0A4Q2KBM8"/>
<dbReference type="InterPro" id="IPR011060">
    <property type="entry name" value="RibuloseP-bd_barrel"/>
</dbReference>
<evidence type="ECO:0000256" key="8">
    <source>
        <dbReference type="ARBA" id="ARBA00023239"/>
    </source>
</evidence>
<dbReference type="UniPathway" id="UPA00031">
    <property type="reaction ID" value="UER00010"/>
</dbReference>
<proteinExistence type="inferred from homology"/>
<evidence type="ECO:0000256" key="1">
    <source>
        <dbReference type="ARBA" id="ARBA00004496"/>
    </source>
</evidence>
<sequence>MLCKRIIPCLDIDKGRVVKGVNFVDLVDAGDPVETAKAYDRIGADEIVFLDITASCENRATAYDIIRRASEQVFIPLTVGGGIRTAEDFRAMLSAGADKIAVNSAAIGNPSLIGEAAQKFGSQCVVLAVDAKKNEKGGWDVYRNGGRVNTGLDAIEWIRRAEKLGAGEVLLTSMDRDGTKAGYDLELTRAAAEAVNIPVIASGGAGNMRDFYDVFLEGKADAALAASLFHFGEIEMRALKQYLKDAGIRVRTVEDAT</sequence>
<comment type="pathway">
    <text evidence="2 11">Amino-acid biosynthesis; L-histidine biosynthesis; L-histidine from 5-phospho-alpha-D-ribose 1-diphosphate: step 5/9.</text>
</comment>
<protein>
    <recommendedName>
        <fullName evidence="11">Imidazole glycerol phosphate synthase subunit HisF</fullName>
        <ecNumber evidence="11">4.3.2.10</ecNumber>
    </recommendedName>
    <alternativeName>
        <fullName evidence="11">IGP synthase cyclase subunit</fullName>
    </alternativeName>
    <alternativeName>
        <fullName evidence="11">IGP synthase subunit HisF</fullName>
    </alternativeName>
    <alternativeName>
        <fullName evidence="11">ImGP synthase subunit HisF</fullName>
        <shortName evidence="11">IGPS subunit HisF</shortName>
    </alternativeName>
</protein>
<reference evidence="13 14" key="1">
    <citation type="journal article" date="2019" name="Gut">
        <title>Antibiotics-induced monodominance of a novel gut bacterial order.</title>
        <authorList>
            <person name="Hildebrand F."/>
            <person name="Moitinho-Silva L."/>
            <person name="Blasche S."/>
            <person name="Jahn M.T."/>
            <person name="Gossmann T.I."/>
            <person name="Heuerta-Cepas J."/>
            <person name="Hercog R."/>
            <person name="Luetge M."/>
            <person name="Bahram M."/>
            <person name="Pryszlak A."/>
            <person name="Alves R.J."/>
            <person name="Waszak S.M."/>
            <person name="Zhu A."/>
            <person name="Ye L."/>
            <person name="Costea P.I."/>
            <person name="Aalvink S."/>
            <person name="Belzer C."/>
            <person name="Forslund S.K."/>
            <person name="Sunagawa S."/>
            <person name="Hentschel U."/>
            <person name="Merten C."/>
            <person name="Patil K.R."/>
            <person name="Benes V."/>
            <person name="Bork P."/>
        </authorList>
    </citation>
    <scope>NUCLEOTIDE SEQUENCE [LARGE SCALE GENOMIC DNA]</scope>
    <source>
        <strain evidence="13 14">HDS1380</strain>
    </source>
</reference>
<dbReference type="CDD" id="cd04731">
    <property type="entry name" value="HisF"/>
    <property type="match status" value="1"/>
</dbReference>
<evidence type="ECO:0000256" key="7">
    <source>
        <dbReference type="ARBA" id="ARBA00023102"/>
    </source>
</evidence>
<evidence type="ECO:0000256" key="5">
    <source>
        <dbReference type="ARBA" id="ARBA00022490"/>
    </source>
</evidence>
<dbReference type="NCBIfam" id="TIGR00735">
    <property type="entry name" value="hisF"/>
    <property type="match status" value="1"/>
</dbReference>
<dbReference type="PANTHER" id="PTHR21235:SF2">
    <property type="entry name" value="IMIDAZOLE GLYCEROL PHOSPHATE SYNTHASE HISHF"/>
    <property type="match status" value="1"/>
</dbReference>
<keyword evidence="7 11" id="KW-0368">Histidine biosynthesis</keyword>
<evidence type="ECO:0000313" key="13">
    <source>
        <dbReference type="EMBL" id="RXZ61998.1"/>
    </source>
</evidence>
<keyword evidence="6 11" id="KW-0028">Amino-acid biosynthesis</keyword>
<keyword evidence="5 11" id="KW-0963">Cytoplasm</keyword>
<dbReference type="FunFam" id="3.20.20.70:FF:000006">
    <property type="entry name" value="Imidazole glycerol phosphate synthase subunit HisF"/>
    <property type="match status" value="1"/>
</dbReference>
<dbReference type="GO" id="GO:0016829">
    <property type="term" value="F:lyase activity"/>
    <property type="evidence" value="ECO:0007669"/>
    <property type="project" value="UniProtKB-KW"/>
</dbReference>
<name>A0A4Q2KBM8_9FIRM</name>
<comment type="caution">
    <text evidence="13">The sequence shown here is derived from an EMBL/GenBank/DDBJ whole genome shotgun (WGS) entry which is preliminary data.</text>
</comment>
<dbReference type="EC" id="4.3.2.10" evidence="11"/>
<dbReference type="Pfam" id="PF00977">
    <property type="entry name" value="His_biosynth"/>
    <property type="match status" value="1"/>
</dbReference>
<dbReference type="RefSeq" id="WP_129225236.1">
    <property type="nucleotide sequence ID" value="NZ_SDOZ01000002.1"/>
</dbReference>
<comment type="function">
    <text evidence="9 11">IGPS catalyzes the conversion of PRFAR and glutamine to IGP, AICAR and glutamate. The HisF subunit catalyzes the cyclization activity that produces IGP and AICAR from PRFAR using the ammonia provided by the HisH subunit.</text>
</comment>
<evidence type="ECO:0000256" key="9">
    <source>
        <dbReference type="ARBA" id="ARBA00025475"/>
    </source>
</evidence>
<dbReference type="OrthoDB" id="9781903at2"/>
<evidence type="ECO:0000256" key="12">
    <source>
        <dbReference type="RuleBase" id="RU003657"/>
    </source>
</evidence>
<feature type="active site" evidence="11">
    <location>
        <position position="11"/>
    </location>
</feature>
<dbReference type="SUPFAM" id="SSF51366">
    <property type="entry name" value="Ribulose-phoshate binding barrel"/>
    <property type="match status" value="1"/>
</dbReference>
<dbReference type="InterPro" id="IPR006062">
    <property type="entry name" value="His_biosynth"/>
</dbReference>
<dbReference type="GO" id="GO:0000107">
    <property type="term" value="F:imidazoleglycerol-phosphate synthase activity"/>
    <property type="evidence" value="ECO:0007669"/>
    <property type="project" value="UniProtKB-UniRule"/>
</dbReference>
<dbReference type="PANTHER" id="PTHR21235">
    <property type="entry name" value="IMIDAZOLE GLYCEROL PHOSPHATE SYNTHASE SUBUNIT HISF/H IGP SYNTHASE SUBUNIT HISF/H"/>
    <property type="match status" value="1"/>
</dbReference>
<evidence type="ECO:0000256" key="11">
    <source>
        <dbReference type="HAMAP-Rule" id="MF_01013"/>
    </source>
</evidence>
<comment type="catalytic activity">
    <reaction evidence="10 11">
        <text>5-[(5-phospho-1-deoxy-D-ribulos-1-ylimino)methylamino]-1-(5-phospho-beta-D-ribosyl)imidazole-4-carboxamide + L-glutamine = D-erythro-1-(imidazol-4-yl)glycerol 3-phosphate + 5-amino-1-(5-phospho-beta-D-ribosyl)imidazole-4-carboxamide + L-glutamate + H(+)</text>
        <dbReference type="Rhea" id="RHEA:24793"/>
        <dbReference type="ChEBI" id="CHEBI:15378"/>
        <dbReference type="ChEBI" id="CHEBI:29985"/>
        <dbReference type="ChEBI" id="CHEBI:58278"/>
        <dbReference type="ChEBI" id="CHEBI:58359"/>
        <dbReference type="ChEBI" id="CHEBI:58475"/>
        <dbReference type="ChEBI" id="CHEBI:58525"/>
        <dbReference type="EC" id="4.3.2.10"/>
    </reaction>
</comment>
<evidence type="ECO:0000313" key="14">
    <source>
        <dbReference type="Proteomes" id="UP000291269"/>
    </source>
</evidence>
<comment type="subcellular location">
    <subcellularLocation>
        <location evidence="1 11">Cytoplasm</location>
    </subcellularLocation>
</comment>
<dbReference type="InterPro" id="IPR013785">
    <property type="entry name" value="Aldolase_TIM"/>
</dbReference>
<comment type="similarity">
    <text evidence="3 11 12">Belongs to the HisA/HisF family.</text>
</comment>
<dbReference type="HAMAP" id="MF_01013">
    <property type="entry name" value="HisF"/>
    <property type="match status" value="1"/>
</dbReference>
<dbReference type="Proteomes" id="UP000291269">
    <property type="component" value="Unassembled WGS sequence"/>
</dbReference>
<evidence type="ECO:0000256" key="4">
    <source>
        <dbReference type="ARBA" id="ARBA00011152"/>
    </source>
</evidence>
<dbReference type="GO" id="GO:0005737">
    <property type="term" value="C:cytoplasm"/>
    <property type="evidence" value="ECO:0007669"/>
    <property type="project" value="UniProtKB-SubCell"/>
</dbReference>
<dbReference type="InterPro" id="IPR050064">
    <property type="entry name" value="IGPS_HisA/HisF"/>
</dbReference>
<comment type="subunit">
    <text evidence="4 11">Heterodimer of HisH and HisF.</text>
</comment>
<dbReference type="EMBL" id="SDOZ01000002">
    <property type="protein sequence ID" value="RXZ61998.1"/>
    <property type="molecule type" value="Genomic_DNA"/>
</dbReference>
<dbReference type="InterPro" id="IPR004651">
    <property type="entry name" value="HisF"/>
</dbReference>
<feature type="active site" evidence="11">
    <location>
        <position position="130"/>
    </location>
</feature>
<organism evidence="13 14">
    <name type="scientific">Candidatus Borkfalkia ceftriaxoniphila</name>
    <dbReference type="NCBI Taxonomy" id="2508949"/>
    <lineage>
        <taxon>Bacteria</taxon>
        <taxon>Bacillati</taxon>
        <taxon>Bacillota</taxon>
        <taxon>Clostridia</taxon>
        <taxon>Christensenellales</taxon>
        <taxon>Christensenellaceae</taxon>
        <taxon>Candidatus Borkfalkia</taxon>
    </lineage>
</organism>
<dbReference type="Gene3D" id="3.20.20.70">
    <property type="entry name" value="Aldolase class I"/>
    <property type="match status" value="1"/>
</dbReference>
<keyword evidence="8 11" id="KW-0456">Lyase</keyword>
<evidence type="ECO:0000256" key="10">
    <source>
        <dbReference type="ARBA" id="ARBA00047838"/>
    </source>
</evidence>
<keyword evidence="14" id="KW-1185">Reference proteome</keyword>
<dbReference type="GO" id="GO:0000105">
    <property type="term" value="P:L-histidine biosynthetic process"/>
    <property type="evidence" value="ECO:0007669"/>
    <property type="project" value="UniProtKB-UniRule"/>
</dbReference>